<dbReference type="PANTHER" id="PTHR48125:SF10">
    <property type="entry name" value="OS12G0136300 PROTEIN"/>
    <property type="match status" value="1"/>
</dbReference>
<keyword evidence="2" id="KW-0812">Transmembrane</keyword>
<dbReference type="Proteomes" id="UP000186583">
    <property type="component" value="Unassembled WGS sequence"/>
</dbReference>
<name>A0A1Q8S401_9PEZI</name>
<dbReference type="PANTHER" id="PTHR48125">
    <property type="entry name" value="LP07818P1"/>
    <property type="match status" value="1"/>
</dbReference>
<gene>
    <name evidence="3" type="ORF">CCHL11_03252</name>
</gene>
<evidence type="ECO:0000313" key="4">
    <source>
        <dbReference type="Proteomes" id="UP000186583"/>
    </source>
</evidence>
<sequence>MEGTATWSTLRQRRRRPGPRFPGRLRHDLVRRYHSAALHSRDEEGEEADGEKENVENDEEEEEEERAGRTGNQRQVKEEEEEEEEGEEEDQEEEEAEGEAVDAESESEAGRQAGANSSSDSSASDSEQEQPPPAASPPPPPPAAPSLPPPAAQGPAQPSQLPVVVNPAVPASIPPARGFVTLVPGAPPPSNPPRPPQQETPSQQSQRPSRAPPSATPTRPPTVEPQQPQQPPPASQPSSPPLPPPPPAVQPSTPPAAETPSMDLLPPPPAVENAASGTPQPDLLPPNSQVEAPDISATPAPSGGTDRGVAIGIAFAVVAIIALIIGATIFFVKRNKRKKKVAAVATNMNQNAASSPSGNGNGNAFFPRESAIMRQPKRDTREMERAIIATYRQTKIAYRTTGQMEEQMMAQFRAGGGDNSGNVSNIGPFPVPPTMAANPPTANNNVMNARSMQAESFYYDEPDNVPAIPAPLRLSTSQRKPTTASAQVPYPVSTYDMYQELGQGPYRESISIGFQPYNPDSYYQQREGGLPRDERGPDGRLSPDARYS</sequence>
<feature type="region of interest" description="Disordered" evidence="1">
    <location>
        <begin position="1"/>
        <end position="303"/>
    </location>
</feature>
<reference evidence="3 4" key="1">
    <citation type="submission" date="2016-11" db="EMBL/GenBank/DDBJ databases">
        <title>Draft Genome Assembly of Colletotrichum chlorophyti a pathogen of herbaceous plants.</title>
        <authorList>
            <person name="Gan P."/>
            <person name="Narusaka M."/>
            <person name="Tsushima A."/>
            <person name="Narusaka Y."/>
            <person name="Takano Y."/>
            <person name="Shirasu K."/>
        </authorList>
    </citation>
    <scope>NUCLEOTIDE SEQUENCE [LARGE SCALE GENOMIC DNA]</scope>
    <source>
        <strain evidence="3 4">NTL11</strain>
    </source>
</reference>
<organism evidence="3 4">
    <name type="scientific">Colletotrichum chlorophyti</name>
    <dbReference type="NCBI Taxonomy" id="708187"/>
    <lineage>
        <taxon>Eukaryota</taxon>
        <taxon>Fungi</taxon>
        <taxon>Dikarya</taxon>
        <taxon>Ascomycota</taxon>
        <taxon>Pezizomycotina</taxon>
        <taxon>Sordariomycetes</taxon>
        <taxon>Hypocreomycetidae</taxon>
        <taxon>Glomerellales</taxon>
        <taxon>Glomerellaceae</taxon>
        <taxon>Colletotrichum</taxon>
    </lineage>
</organism>
<feature type="compositionally biased region" description="Basic and acidic residues" evidence="1">
    <location>
        <begin position="529"/>
        <end position="548"/>
    </location>
</feature>
<comment type="caution">
    <text evidence="3">The sequence shown here is derived from an EMBL/GenBank/DDBJ whole genome shotgun (WGS) entry which is preliminary data.</text>
</comment>
<evidence type="ECO:0000256" key="2">
    <source>
        <dbReference type="SAM" id="Phobius"/>
    </source>
</evidence>
<accession>A0A1Q8S401</accession>
<dbReference type="STRING" id="708187.A0A1Q8S401"/>
<feature type="compositionally biased region" description="Low complexity" evidence="1">
    <location>
        <begin position="199"/>
        <end position="209"/>
    </location>
</feature>
<dbReference type="OrthoDB" id="4851731at2759"/>
<feature type="region of interest" description="Disordered" evidence="1">
    <location>
        <begin position="509"/>
        <end position="548"/>
    </location>
</feature>
<feature type="transmembrane region" description="Helical" evidence="2">
    <location>
        <begin position="309"/>
        <end position="332"/>
    </location>
</feature>
<feature type="compositionally biased region" description="Pro residues" evidence="1">
    <location>
        <begin position="210"/>
        <end position="254"/>
    </location>
</feature>
<feature type="compositionally biased region" description="Pro residues" evidence="1">
    <location>
        <begin position="130"/>
        <end position="152"/>
    </location>
</feature>
<keyword evidence="2" id="KW-0472">Membrane</keyword>
<feature type="compositionally biased region" description="Low complexity" evidence="1">
    <location>
        <begin position="153"/>
        <end position="162"/>
    </location>
</feature>
<feature type="compositionally biased region" description="Acidic residues" evidence="1">
    <location>
        <begin position="43"/>
        <end position="65"/>
    </location>
</feature>
<keyword evidence="2" id="KW-1133">Transmembrane helix</keyword>
<evidence type="ECO:0000256" key="1">
    <source>
        <dbReference type="SAM" id="MobiDB-lite"/>
    </source>
</evidence>
<proteinExistence type="predicted"/>
<dbReference type="EMBL" id="MPGH01000022">
    <property type="protein sequence ID" value="OLN96101.1"/>
    <property type="molecule type" value="Genomic_DNA"/>
</dbReference>
<protein>
    <submittedName>
        <fullName evidence="3">Uncharacterized protein</fullName>
    </submittedName>
</protein>
<evidence type="ECO:0000313" key="3">
    <source>
        <dbReference type="EMBL" id="OLN96101.1"/>
    </source>
</evidence>
<feature type="compositionally biased region" description="Pro residues" evidence="1">
    <location>
        <begin position="185"/>
        <end position="198"/>
    </location>
</feature>
<dbReference type="AlphaFoldDB" id="A0A1Q8S401"/>
<feature type="compositionally biased region" description="Acidic residues" evidence="1">
    <location>
        <begin position="78"/>
        <end position="107"/>
    </location>
</feature>
<keyword evidence="4" id="KW-1185">Reference proteome</keyword>